<dbReference type="AlphaFoldDB" id="A0A0P0XA08"/>
<accession>A0A0P0XA08</accession>
<proteinExistence type="predicted"/>
<evidence type="ECO:0000313" key="2">
    <source>
        <dbReference type="EMBL" id="BAT03084.1"/>
    </source>
</evidence>
<keyword evidence="1" id="KW-0472">Membrane</keyword>
<keyword evidence="1" id="KW-1133">Transmembrane helix</keyword>
<evidence type="ECO:0000256" key="1">
    <source>
        <dbReference type="SAM" id="Phobius"/>
    </source>
</evidence>
<dbReference type="PaxDb" id="39947-A0A0P0XA08"/>
<organism evidence="2 3">
    <name type="scientific">Oryza sativa subsp. japonica</name>
    <name type="common">Rice</name>
    <dbReference type="NCBI Taxonomy" id="39947"/>
    <lineage>
        <taxon>Eukaryota</taxon>
        <taxon>Viridiplantae</taxon>
        <taxon>Streptophyta</taxon>
        <taxon>Embryophyta</taxon>
        <taxon>Tracheophyta</taxon>
        <taxon>Spermatophyta</taxon>
        <taxon>Magnoliopsida</taxon>
        <taxon>Liliopsida</taxon>
        <taxon>Poales</taxon>
        <taxon>Poaceae</taxon>
        <taxon>BOP clade</taxon>
        <taxon>Oryzoideae</taxon>
        <taxon>Oryzeae</taxon>
        <taxon>Oryzinae</taxon>
        <taxon>Oryza</taxon>
        <taxon>Oryza sativa</taxon>
    </lineage>
</organism>
<evidence type="ECO:0000313" key="3">
    <source>
        <dbReference type="Proteomes" id="UP000059680"/>
    </source>
</evidence>
<reference evidence="3" key="1">
    <citation type="journal article" date="2005" name="Nature">
        <title>The map-based sequence of the rice genome.</title>
        <authorList>
            <consortium name="International rice genome sequencing project (IRGSP)"/>
            <person name="Matsumoto T."/>
            <person name="Wu J."/>
            <person name="Kanamori H."/>
            <person name="Katayose Y."/>
            <person name="Fujisawa M."/>
            <person name="Namiki N."/>
            <person name="Mizuno H."/>
            <person name="Yamamoto K."/>
            <person name="Antonio B.A."/>
            <person name="Baba T."/>
            <person name="Sakata K."/>
            <person name="Nagamura Y."/>
            <person name="Aoki H."/>
            <person name="Arikawa K."/>
            <person name="Arita K."/>
            <person name="Bito T."/>
            <person name="Chiden Y."/>
            <person name="Fujitsuka N."/>
            <person name="Fukunaka R."/>
            <person name="Hamada M."/>
            <person name="Harada C."/>
            <person name="Hayashi A."/>
            <person name="Hijishita S."/>
            <person name="Honda M."/>
            <person name="Hosokawa S."/>
            <person name="Ichikawa Y."/>
            <person name="Idonuma A."/>
            <person name="Iijima M."/>
            <person name="Ikeda M."/>
            <person name="Ikeno M."/>
            <person name="Ito K."/>
            <person name="Ito S."/>
            <person name="Ito T."/>
            <person name="Ito Y."/>
            <person name="Ito Y."/>
            <person name="Iwabuchi A."/>
            <person name="Kamiya K."/>
            <person name="Karasawa W."/>
            <person name="Kurita K."/>
            <person name="Katagiri S."/>
            <person name="Kikuta A."/>
            <person name="Kobayashi H."/>
            <person name="Kobayashi N."/>
            <person name="Machita K."/>
            <person name="Maehara T."/>
            <person name="Masukawa M."/>
            <person name="Mizubayashi T."/>
            <person name="Mukai Y."/>
            <person name="Nagasaki H."/>
            <person name="Nagata Y."/>
            <person name="Naito S."/>
            <person name="Nakashima M."/>
            <person name="Nakama Y."/>
            <person name="Nakamichi Y."/>
            <person name="Nakamura M."/>
            <person name="Meguro A."/>
            <person name="Negishi M."/>
            <person name="Ohta I."/>
            <person name="Ohta T."/>
            <person name="Okamoto M."/>
            <person name="Ono N."/>
            <person name="Saji S."/>
            <person name="Sakaguchi M."/>
            <person name="Sakai K."/>
            <person name="Shibata M."/>
            <person name="Shimokawa T."/>
            <person name="Song J."/>
            <person name="Takazaki Y."/>
            <person name="Terasawa K."/>
            <person name="Tsugane M."/>
            <person name="Tsuji K."/>
            <person name="Ueda S."/>
            <person name="Waki K."/>
            <person name="Yamagata H."/>
            <person name="Yamamoto M."/>
            <person name="Yamamoto S."/>
            <person name="Yamane H."/>
            <person name="Yoshiki S."/>
            <person name="Yoshihara R."/>
            <person name="Yukawa K."/>
            <person name="Zhong H."/>
            <person name="Yano M."/>
            <person name="Yuan Q."/>
            <person name="Ouyang S."/>
            <person name="Liu J."/>
            <person name="Jones K.M."/>
            <person name="Gansberger K."/>
            <person name="Moffat K."/>
            <person name="Hill J."/>
            <person name="Bera J."/>
            <person name="Fadrosh D."/>
            <person name="Jin S."/>
            <person name="Johri S."/>
            <person name="Kim M."/>
            <person name="Overton L."/>
            <person name="Reardon M."/>
            <person name="Tsitrin T."/>
            <person name="Vuong H."/>
            <person name="Weaver B."/>
            <person name="Ciecko A."/>
            <person name="Tallon L."/>
            <person name="Jackson J."/>
            <person name="Pai G."/>
            <person name="Aken S.V."/>
            <person name="Utterback T."/>
            <person name="Reidmuller S."/>
            <person name="Feldblyum T."/>
            <person name="Hsiao J."/>
            <person name="Zismann V."/>
            <person name="Iobst S."/>
            <person name="de Vazeille A.R."/>
            <person name="Buell C.R."/>
            <person name="Ying K."/>
            <person name="Li Y."/>
            <person name="Lu T."/>
            <person name="Huang Y."/>
            <person name="Zhao Q."/>
            <person name="Feng Q."/>
            <person name="Zhang L."/>
            <person name="Zhu J."/>
            <person name="Weng Q."/>
            <person name="Mu J."/>
            <person name="Lu Y."/>
            <person name="Fan D."/>
            <person name="Liu Y."/>
            <person name="Guan J."/>
            <person name="Zhang Y."/>
            <person name="Yu S."/>
            <person name="Liu X."/>
            <person name="Zhang Y."/>
            <person name="Hong G."/>
            <person name="Han B."/>
            <person name="Choisne N."/>
            <person name="Demange N."/>
            <person name="Orjeda G."/>
            <person name="Samain S."/>
            <person name="Cattolico L."/>
            <person name="Pelletier E."/>
            <person name="Couloux A."/>
            <person name="Segurens B."/>
            <person name="Wincker P."/>
            <person name="D'Hont A."/>
            <person name="Scarpelli C."/>
            <person name="Weissenbach J."/>
            <person name="Salanoubat M."/>
            <person name="Quetier F."/>
            <person name="Yu Y."/>
            <person name="Kim H.R."/>
            <person name="Rambo T."/>
            <person name="Currie J."/>
            <person name="Collura K."/>
            <person name="Luo M."/>
            <person name="Yang T."/>
            <person name="Ammiraju J.S.S."/>
            <person name="Engler F."/>
            <person name="Soderlund C."/>
            <person name="Wing R.A."/>
            <person name="Palmer L.E."/>
            <person name="de la Bastide M."/>
            <person name="Spiegel L."/>
            <person name="Nascimento L."/>
            <person name="Zutavern T."/>
            <person name="O'Shaughnessy A."/>
            <person name="Dike S."/>
            <person name="Dedhia N."/>
            <person name="Preston R."/>
            <person name="Balija V."/>
            <person name="McCombie W.R."/>
            <person name="Chow T."/>
            <person name="Chen H."/>
            <person name="Chung M."/>
            <person name="Chen C."/>
            <person name="Shaw J."/>
            <person name="Wu H."/>
            <person name="Hsiao K."/>
            <person name="Chao Y."/>
            <person name="Chu M."/>
            <person name="Cheng C."/>
            <person name="Hour A."/>
            <person name="Lee P."/>
            <person name="Lin S."/>
            <person name="Lin Y."/>
            <person name="Liou J."/>
            <person name="Liu S."/>
            <person name="Hsing Y."/>
            <person name="Raghuvanshi S."/>
            <person name="Mohanty A."/>
            <person name="Bharti A.K."/>
            <person name="Gaur A."/>
            <person name="Gupta V."/>
            <person name="Kumar D."/>
            <person name="Ravi V."/>
            <person name="Vij S."/>
            <person name="Kapur A."/>
            <person name="Khurana P."/>
            <person name="Khurana P."/>
            <person name="Khurana J.P."/>
            <person name="Tyagi A.K."/>
            <person name="Gaikwad K."/>
            <person name="Singh A."/>
            <person name="Dalal V."/>
            <person name="Srivastava S."/>
            <person name="Dixit A."/>
            <person name="Pal A.K."/>
            <person name="Ghazi I.A."/>
            <person name="Yadav M."/>
            <person name="Pandit A."/>
            <person name="Bhargava A."/>
            <person name="Sureshbabu K."/>
            <person name="Batra K."/>
            <person name="Sharma T.R."/>
            <person name="Mohapatra T."/>
            <person name="Singh N.K."/>
            <person name="Messing J."/>
            <person name="Nelson A.B."/>
            <person name="Fuks G."/>
            <person name="Kavchok S."/>
            <person name="Keizer G."/>
            <person name="Linton E."/>
            <person name="Llaca V."/>
            <person name="Song R."/>
            <person name="Tanyolac B."/>
            <person name="Young S."/>
            <person name="Ho-Il K."/>
            <person name="Hahn J.H."/>
            <person name="Sangsakoo G."/>
            <person name="Vanavichit A."/>
            <person name="de Mattos Luiz.A.T."/>
            <person name="Zimmer P.D."/>
            <person name="Malone G."/>
            <person name="Dellagostin O."/>
            <person name="de Oliveira A.C."/>
            <person name="Bevan M."/>
            <person name="Bancroft I."/>
            <person name="Minx P."/>
            <person name="Cordum H."/>
            <person name="Wilson R."/>
            <person name="Cheng Z."/>
            <person name="Jin W."/>
            <person name="Jiang J."/>
            <person name="Leong S.A."/>
            <person name="Iwama H."/>
            <person name="Gojobori T."/>
            <person name="Itoh T."/>
            <person name="Niimura Y."/>
            <person name="Fujii Y."/>
            <person name="Habara T."/>
            <person name="Sakai H."/>
            <person name="Sato Y."/>
            <person name="Wilson G."/>
            <person name="Kumar K."/>
            <person name="McCouch S."/>
            <person name="Juretic N."/>
            <person name="Hoen D."/>
            <person name="Wright S."/>
            <person name="Bruskiewich R."/>
            <person name="Bureau T."/>
            <person name="Miyao A."/>
            <person name="Hirochika H."/>
            <person name="Nishikawa T."/>
            <person name="Kadowaki K."/>
            <person name="Sugiura M."/>
            <person name="Burr B."/>
            <person name="Sasaki T."/>
        </authorList>
    </citation>
    <scope>NUCLEOTIDE SEQUENCE [LARGE SCALE GENOMIC DNA]</scope>
    <source>
        <strain evidence="3">cv. Nipponbare</strain>
    </source>
</reference>
<reference evidence="2 3" key="2">
    <citation type="journal article" date="2013" name="Plant Cell Physiol.">
        <title>Rice Annotation Project Database (RAP-DB): an integrative and interactive database for rice genomics.</title>
        <authorList>
            <person name="Sakai H."/>
            <person name="Lee S.S."/>
            <person name="Tanaka T."/>
            <person name="Numa H."/>
            <person name="Kim J."/>
            <person name="Kawahara Y."/>
            <person name="Wakimoto H."/>
            <person name="Yang C.C."/>
            <person name="Iwamoto M."/>
            <person name="Abe T."/>
            <person name="Yamada Y."/>
            <person name="Muto A."/>
            <person name="Inokuchi H."/>
            <person name="Ikemura T."/>
            <person name="Matsumoto T."/>
            <person name="Sasaki T."/>
            <person name="Itoh T."/>
        </authorList>
    </citation>
    <scope>NUCLEOTIDE SEQUENCE [LARGE SCALE GENOMIC DNA]</scope>
    <source>
        <strain evidence="3">cv. Nipponbare</strain>
    </source>
</reference>
<reference evidence="2 3" key="3">
    <citation type="journal article" date="2013" name="Rice">
        <title>Improvement of the Oryza sativa Nipponbare reference genome using next generation sequence and optical map data.</title>
        <authorList>
            <person name="Kawahara Y."/>
            <person name="de la Bastide M."/>
            <person name="Hamilton J.P."/>
            <person name="Kanamori H."/>
            <person name="McCombie W.R."/>
            <person name="Ouyang S."/>
            <person name="Schwartz D.C."/>
            <person name="Tanaka T."/>
            <person name="Wu J."/>
            <person name="Zhou S."/>
            <person name="Childs K.L."/>
            <person name="Davidson R.M."/>
            <person name="Lin H."/>
            <person name="Quesada-Ocampo L."/>
            <person name="Vaillancourt B."/>
            <person name="Sakai H."/>
            <person name="Lee S.S."/>
            <person name="Kim J."/>
            <person name="Numa H."/>
            <person name="Itoh T."/>
            <person name="Buell C.R."/>
            <person name="Matsumoto T."/>
        </authorList>
    </citation>
    <scope>NUCLEOTIDE SEQUENCE [LARGE SCALE GENOMIC DNA]</scope>
    <source>
        <strain evidence="3">cv. Nipponbare</strain>
    </source>
</reference>
<dbReference type="EMBL" id="AP014963">
    <property type="protein sequence ID" value="BAT03084.1"/>
    <property type="molecule type" value="Genomic_DNA"/>
</dbReference>
<name>A0A0P0XA08_ORYSJ</name>
<keyword evidence="3" id="KW-1185">Reference proteome</keyword>
<dbReference type="InParanoid" id="A0A0P0XA08"/>
<gene>
    <name evidence="2" type="ordered locus">Os07g0663850</name>
    <name evidence="2" type="ORF">OSNPB_070663850</name>
</gene>
<feature type="transmembrane region" description="Helical" evidence="1">
    <location>
        <begin position="46"/>
        <end position="66"/>
    </location>
</feature>
<protein>
    <submittedName>
        <fullName evidence="2">Os07g0663850 protein</fullName>
    </submittedName>
</protein>
<keyword evidence="1" id="KW-0812">Transmembrane</keyword>
<dbReference type="Proteomes" id="UP000059680">
    <property type="component" value="Chromosome 7"/>
</dbReference>
<sequence>MNSAAVALPMPLAAPVMTATLPANLWWELAAVENPPAIRLSGEVDVIVVILGPTTLFVSLYVYEYAVRSHVRIRIRGTSSLIPWP</sequence>